<dbReference type="EMBL" id="HBJA01122940">
    <property type="protein sequence ID" value="CAE0831058.1"/>
    <property type="molecule type" value="Transcribed_RNA"/>
</dbReference>
<sequence>MVEKKEDNGKGKNIRWRGHLYSESEHLLPQRSIQCCHMQQDLSGFRGQAVWCANIFSLMKSPRYLLQSVVEQHPQTKCMHDSMYVLLNVCVCTPSVRMLVH</sequence>
<proteinExistence type="predicted"/>
<gene>
    <name evidence="1" type="ORF">EGYM00163_LOCUS42340</name>
</gene>
<dbReference type="AlphaFoldDB" id="A0A7S4GB05"/>
<evidence type="ECO:0000313" key="1">
    <source>
        <dbReference type="EMBL" id="CAE0831058.1"/>
    </source>
</evidence>
<accession>A0A7S4GB05</accession>
<reference evidence="1" key="1">
    <citation type="submission" date="2021-01" db="EMBL/GenBank/DDBJ databases">
        <authorList>
            <person name="Corre E."/>
            <person name="Pelletier E."/>
            <person name="Niang G."/>
            <person name="Scheremetjew M."/>
            <person name="Finn R."/>
            <person name="Kale V."/>
            <person name="Holt S."/>
            <person name="Cochrane G."/>
            <person name="Meng A."/>
            <person name="Brown T."/>
            <person name="Cohen L."/>
        </authorList>
    </citation>
    <scope>NUCLEOTIDE SEQUENCE</scope>
    <source>
        <strain evidence="1">CCMP1594</strain>
    </source>
</reference>
<organism evidence="1">
    <name type="scientific">Eutreptiella gymnastica</name>
    <dbReference type="NCBI Taxonomy" id="73025"/>
    <lineage>
        <taxon>Eukaryota</taxon>
        <taxon>Discoba</taxon>
        <taxon>Euglenozoa</taxon>
        <taxon>Euglenida</taxon>
        <taxon>Spirocuta</taxon>
        <taxon>Euglenophyceae</taxon>
        <taxon>Eutreptiales</taxon>
        <taxon>Eutreptiaceae</taxon>
        <taxon>Eutreptiella</taxon>
    </lineage>
</organism>
<protein>
    <submittedName>
        <fullName evidence="1">Uncharacterized protein</fullName>
    </submittedName>
</protein>
<name>A0A7S4GB05_9EUGL</name>